<dbReference type="Proteomes" id="UP000555003">
    <property type="component" value="Unassembled WGS sequence"/>
</dbReference>
<gene>
    <name evidence="1" type="ORF">GGR22_000727</name>
</gene>
<name>A0ABR6DLN9_9FLAO</name>
<accession>A0ABR6DLN9</accession>
<keyword evidence="2" id="KW-1185">Reference proteome</keyword>
<organism evidence="1 2">
    <name type="scientific">Flavobacterium gossypii</name>
    <dbReference type="NCBI Taxonomy" id="1646119"/>
    <lineage>
        <taxon>Bacteria</taxon>
        <taxon>Pseudomonadati</taxon>
        <taxon>Bacteroidota</taxon>
        <taxon>Flavobacteriia</taxon>
        <taxon>Flavobacteriales</taxon>
        <taxon>Flavobacteriaceae</taxon>
        <taxon>Flavobacterium</taxon>
    </lineage>
</organism>
<dbReference type="EMBL" id="JACJIS010000001">
    <property type="protein sequence ID" value="MBA9072601.1"/>
    <property type="molecule type" value="Genomic_DNA"/>
</dbReference>
<evidence type="ECO:0000313" key="2">
    <source>
        <dbReference type="Proteomes" id="UP000555003"/>
    </source>
</evidence>
<comment type="caution">
    <text evidence="1">The sequence shown here is derived from an EMBL/GenBank/DDBJ whole genome shotgun (WGS) entry which is preliminary data.</text>
</comment>
<evidence type="ECO:0000313" key="1">
    <source>
        <dbReference type="EMBL" id="MBA9072601.1"/>
    </source>
</evidence>
<reference evidence="1 2" key="1">
    <citation type="submission" date="2020-08" db="EMBL/GenBank/DDBJ databases">
        <title>Genomic Encyclopedia of Type Strains, Phase IV (KMG-IV): sequencing the most valuable type-strain genomes for metagenomic binning, comparative biology and taxonomic classification.</title>
        <authorList>
            <person name="Goeker M."/>
        </authorList>
    </citation>
    <scope>NUCLEOTIDE SEQUENCE [LARGE SCALE GENOMIC DNA]</scope>
    <source>
        <strain evidence="1 2">DSM 100397</strain>
    </source>
</reference>
<sequence>MEITHTSTFTIPEKYSSKKDIVDLMIAEHDGDISINESKDGTYYSVEFTSLKQGRLFDERMSKLIPDLYEY</sequence>
<proteinExistence type="predicted"/>
<dbReference type="RefSeq" id="WP_182492605.1">
    <property type="nucleotide sequence ID" value="NZ_JACJIS010000001.1"/>
</dbReference>
<protein>
    <submittedName>
        <fullName evidence="1">Uncharacterized protein</fullName>
    </submittedName>
</protein>